<proteinExistence type="predicted"/>
<evidence type="ECO:0000313" key="3">
    <source>
        <dbReference type="EMBL" id="KAK6354758.1"/>
    </source>
</evidence>
<dbReference type="Proteomes" id="UP001375240">
    <property type="component" value="Unassembled WGS sequence"/>
</dbReference>
<feature type="compositionally biased region" description="Polar residues" evidence="1">
    <location>
        <begin position="309"/>
        <end position="323"/>
    </location>
</feature>
<gene>
    <name evidence="3" type="ORF">TWF696_003895</name>
</gene>
<organism evidence="3 4">
    <name type="scientific">Orbilia brochopaga</name>
    <dbReference type="NCBI Taxonomy" id="3140254"/>
    <lineage>
        <taxon>Eukaryota</taxon>
        <taxon>Fungi</taxon>
        <taxon>Dikarya</taxon>
        <taxon>Ascomycota</taxon>
        <taxon>Pezizomycotina</taxon>
        <taxon>Orbiliomycetes</taxon>
        <taxon>Orbiliales</taxon>
        <taxon>Orbiliaceae</taxon>
        <taxon>Orbilia</taxon>
    </lineage>
</organism>
<evidence type="ECO:0000256" key="1">
    <source>
        <dbReference type="SAM" id="MobiDB-lite"/>
    </source>
</evidence>
<keyword evidence="2" id="KW-0732">Signal</keyword>
<evidence type="ECO:0000256" key="2">
    <source>
        <dbReference type="SAM" id="SignalP"/>
    </source>
</evidence>
<name>A0AAV9V665_9PEZI</name>
<protein>
    <submittedName>
        <fullName evidence="3">Uncharacterized protein</fullName>
    </submittedName>
</protein>
<accession>A0AAV9V665</accession>
<feature type="chain" id="PRO_5043776739" evidence="2">
    <location>
        <begin position="20"/>
        <end position="346"/>
    </location>
</feature>
<reference evidence="3 4" key="1">
    <citation type="submission" date="2019-10" db="EMBL/GenBank/DDBJ databases">
        <authorList>
            <person name="Palmer J.M."/>
        </authorList>
    </citation>
    <scope>NUCLEOTIDE SEQUENCE [LARGE SCALE GENOMIC DNA]</scope>
    <source>
        <strain evidence="3 4">TWF696</strain>
    </source>
</reference>
<comment type="caution">
    <text evidence="3">The sequence shown here is derived from an EMBL/GenBank/DDBJ whole genome shotgun (WGS) entry which is preliminary data.</text>
</comment>
<dbReference type="AlphaFoldDB" id="A0AAV9V665"/>
<keyword evidence="4" id="KW-1185">Reference proteome</keyword>
<feature type="compositionally biased region" description="Low complexity" evidence="1">
    <location>
        <begin position="143"/>
        <end position="187"/>
    </location>
</feature>
<evidence type="ECO:0000313" key="4">
    <source>
        <dbReference type="Proteomes" id="UP001375240"/>
    </source>
</evidence>
<sequence>MHIFSKIVAFSILYLGARAQDEDVELEDADVFYAVSTAPSPTSTSTGPTGPTGCPAAWDSKCAFFSSGYRGSPGSCLTAWVFNGFSGQASQICPGGPTCSGNPANCPFECTTSQALGDHTFCNPNGDITDPRVTCKPCGQAKSSTATSSTATSSTAATRSSTATDSTATSTTGTSASSATSPSATSTQNPWPSPTGCPPYNDPSCGFFLDDRSGKQCSWAYRISPFSGQGSTICPFILSQCTGNPNHCLYECKLSGSLGNQTFCNTEDYTGDSRIACKQCPGITRTSETNSPTASPTTSASSTSRGIIPSNTTTPLPRPTQTSEASALSASGLVIFVAALCMMFAL</sequence>
<feature type="compositionally biased region" description="Low complexity" evidence="1">
    <location>
        <begin position="286"/>
        <end position="304"/>
    </location>
</feature>
<feature type="region of interest" description="Disordered" evidence="1">
    <location>
        <begin position="141"/>
        <end position="193"/>
    </location>
</feature>
<feature type="region of interest" description="Disordered" evidence="1">
    <location>
        <begin position="285"/>
        <end position="323"/>
    </location>
</feature>
<dbReference type="EMBL" id="JAVHNQ010000002">
    <property type="protein sequence ID" value="KAK6354758.1"/>
    <property type="molecule type" value="Genomic_DNA"/>
</dbReference>
<feature type="signal peptide" evidence="2">
    <location>
        <begin position="1"/>
        <end position="19"/>
    </location>
</feature>